<dbReference type="SUPFAM" id="SSF47413">
    <property type="entry name" value="lambda repressor-like DNA-binding domains"/>
    <property type="match status" value="1"/>
</dbReference>
<dbReference type="Proteomes" id="UP000076959">
    <property type="component" value="Unassembled WGS sequence"/>
</dbReference>
<dbReference type="RefSeq" id="WP_063699189.1">
    <property type="nucleotide sequence ID" value="NZ_LUUB01000045.1"/>
</dbReference>
<name>A0A176YVP4_9BRAD</name>
<evidence type="ECO:0000313" key="2">
    <source>
        <dbReference type="Proteomes" id="UP000076959"/>
    </source>
</evidence>
<reference evidence="1 2" key="1">
    <citation type="submission" date="2016-03" db="EMBL/GenBank/DDBJ databases">
        <title>Draft Genome Sequence of the Strain BR 10245 (Bradyrhizobium sp.) isolated from nodules of Centrolobium paraense.</title>
        <authorList>
            <person name="Simoes-Araujo J.L.Sr."/>
            <person name="Barauna A.C."/>
            <person name="Silva K."/>
            <person name="Zilli J.E."/>
        </authorList>
    </citation>
    <scope>NUCLEOTIDE SEQUENCE [LARGE SCALE GENOMIC DNA]</scope>
    <source>
        <strain evidence="1 2">BR 10245</strain>
    </source>
</reference>
<dbReference type="STRING" id="1505087.AYJ54_07870"/>
<dbReference type="EMBL" id="LUUB01000045">
    <property type="protein sequence ID" value="OAF11768.1"/>
    <property type="molecule type" value="Genomic_DNA"/>
</dbReference>
<evidence type="ECO:0008006" key="3">
    <source>
        <dbReference type="Google" id="ProtNLM"/>
    </source>
</evidence>
<accession>A0A176YVP4</accession>
<organism evidence="1 2">
    <name type="scientific">Bradyrhizobium centrolobii</name>
    <dbReference type="NCBI Taxonomy" id="1505087"/>
    <lineage>
        <taxon>Bacteria</taxon>
        <taxon>Pseudomonadati</taxon>
        <taxon>Pseudomonadota</taxon>
        <taxon>Alphaproteobacteria</taxon>
        <taxon>Hyphomicrobiales</taxon>
        <taxon>Nitrobacteraceae</taxon>
        <taxon>Bradyrhizobium</taxon>
    </lineage>
</organism>
<sequence length="120" mass="13067">MFLKLSSQIEGQLREAYVKKNEAGILNQSMLAEKLGVDKSAIHRRLTGQVNMTEETIADMVWGLDHDIEVRIFDPAESKKNHAITTPVALPPVQSAVPASTKTISPATPAPFQKLMVAAS</sequence>
<evidence type="ECO:0000313" key="1">
    <source>
        <dbReference type="EMBL" id="OAF11768.1"/>
    </source>
</evidence>
<dbReference type="CDD" id="cd00093">
    <property type="entry name" value="HTH_XRE"/>
    <property type="match status" value="1"/>
</dbReference>
<dbReference type="InterPro" id="IPR001387">
    <property type="entry name" value="Cro/C1-type_HTH"/>
</dbReference>
<keyword evidence="2" id="KW-1185">Reference proteome</keyword>
<dbReference type="AlphaFoldDB" id="A0A176YVP4"/>
<dbReference type="OrthoDB" id="7595453at2"/>
<gene>
    <name evidence="1" type="ORF">AYJ54_07870</name>
</gene>
<dbReference type="Gene3D" id="1.10.260.40">
    <property type="entry name" value="lambda repressor-like DNA-binding domains"/>
    <property type="match status" value="1"/>
</dbReference>
<proteinExistence type="predicted"/>
<dbReference type="GO" id="GO:0003677">
    <property type="term" value="F:DNA binding"/>
    <property type="evidence" value="ECO:0007669"/>
    <property type="project" value="InterPro"/>
</dbReference>
<protein>
    <recommendedName>
        <fullName evidence="3">HTH cro/C1-type domain-containing protein</fullName>
    </recommendedName>
</protein>
<comment type="caution">
    <text evidence="1">The sequence shown here is derived from an EMBL/GenBank/DDBJ whole genome shotgun (WGS) entry which is preliminary data.</text>
</comment>
<dbReference type="InterPro" id="IPR010982">
    <property type="entry name" value="Lambda_DNA-bd_dom_sf"/>
</dbReference>